<dbReference type="EMBL" id="KV924441">
    <property type="protein sequence ID" value="PIO38044.1"/>
    <property type="molecule type" value="Genomic_DNA"/>
</dbReference>
<feature type="non-terminal residue" evidence="2">
    <location>
        <position position="1"/>
    </location>
</feature>
<dbReference type="GO" id="GO:0005884">
    <property type="term" value="C:actin filament"/>
    <property type="evidence" value="ECO:0007669"/>
    <property type="project" value="TreeGrafter"/>
</dbReference>
<keyword evidence="3" id="KW-1185">Reference proteome</keyword>
<sequence>EVEYKYICEIYLLLTAYVSANVIVSVSSAAKKDQEGEDKKAAPKKKIKELKVLDQKTAQNLSIFLGSYRMPYPEIKNVILQVNEEVLTESMISNLVKQLPEGDQIQMLAEFKDEYNELAEPEQFGVVMSTVPRLRPRLNAILFKLMFNEHVENIKPDIVSVTAACEEVRK</sequence>
<gene>
    <name evidence="2" type="ORF">AB205_0090190</name>
</gene>
<dbReference type="PANTHER" id="PTHR45691:SF4">
    <property type="entry name" value="PROTEIN DIAPHANOUS HOMOLOG 1"/>
    <property type="match status" value="1"/>
</dbReference>
<feature type="domain" description="FH2" evidence="1">
    <location>
        <begin position="1"/>
        <end position="170"/>
    </location>
</feature>
<protein>
    <recommendedName>
        <fullName evidence="1">FH2 domain-containing protein</fullName>
    </recommendedName>
</protein>
<dbReference type="GO" id="GO:0030041">
    <property type="term" value="P:actin filament polymerization"/>
    <property type="evidence" value="ECO:0007669"/>
    <property type="project" value="TreeGrafter"/>
</dbReference>
<evidence type="ECO:0000259" key="1">
    <source>
        <dbReference type="PROSITE" id="PS51444"/>
    </source>
</evidence>
<feature type="non-terminal residue" evidence="2">
    <location>
        <position position="170"/>
    </location>
</feature>
<dbReference type="Gene3D" id="1.20.58.2220">
    <property type="entry name" value="Formin, FH2 domain"/>
    <property type="match status" value="1"/>
</dbReference>
<dbReference type="AlphaFoldDB" id="A0A2G9SD44"/>
<reference evidence="3" key="1">
    <citation type="journal article" date="2017" name="Nat. Commun.">
        <title>The North American bullfrog draft genome provides insight into hormonal regulation of long noncoding RNA.</title>
        <authorList>
            <person name="Hammond S.A."/>
            <person name="Warren R.L."/>
            <person name="Vandervalk B.P."/>
            <person name="Kucuk E."/>
            <person name="Khan H."/>
            <person name="Gibb E.A."/>
            <person name="Pandoh P."/>
            <person name="Kirk H."/>
            <person name="Zhao Y."/>
            <person name="Jones M."/>
            <person name="Mungall A.J."/>
            <person name="Coope R."/>
            <person name="Pleasance S."/>
            <person name="Moore R.A."/>
            <person name="Holt R.A."/>
            <person name="Round J.M."/>
            <person name="Ohora S."/>
            <person name="Walle B.V."/>
            <person name="Veldhoen N."/>
            <person name="Helbing C.C."/>
            <person name="Birol I."/>
        </authorList>
    </citation>
    <scope>NUCLEOTIDE SEQUENCE [LARGE SCALE GENOMIC DNA]</scope>
</reference>
<dbReference type="Pfam" id="PF02181">
    <property type="entry name" value="FH2"/>
    <property type="match status" value="1"/>
</dbReference>
<dbReference type="SUPFAM" id="SSF101447">
    <property type="entry name" value="Formin homology 2 domain (FH2 domain)"/>
    <property type="match status" value="1"/>
</dbReference>
<dbReference type="InterPro" id="IPR042201">
    <property type="entry name" value="FH2_Formin_sf"/>
</dbReference>
<dbReference type="PROSITE" id="PS51444">
    <property type="entry name" value="FH2"/>
    <property type="match status" value="1"/>
</dbReference>
<proteinExistence type="predicted"/>
<evidence type="ECO:0000313" key="3">
    <source>
        <dbReference type="Proteomes" id="UP000228934"/>
    </source>
</evidence>
<accession>A0A2G9SD44</accession>
<name>A0A2G9SD44_AQUCT</name>
<evidence type="ECO:0000313" key="2">
    <source>
        <dbReference type="EMBL" id="PIO38044.1"/>
    </source>
</evidence>
<dbReference type="OrthoDB" id="1104827at2759"/>
<organism evidence="2 3">
    <name type="scientific">Aquarana catesbeiana</name>
    <name type="common">American bullfrog</name>
    <name type="synonym">Rana catesbeiana</name>
    <dbReference type="NCBI Taxonomy" id="8400"/>
    <lineage>
        <taxon>Eukaryota</taxon>
        <taxon>Metazoa</taxon>
        <taxon>Chordata</taxon>
        <taxon>Craniata</taxon>
        <taxon>Vertebrata</taxon>
        <taxon>Euteleostomi</taxon>
        <taxon>Amphibia</taxon>
        <taxon>Batrachia</taxon>
        <taxon>Anura</taxon>
        <taxon>Neobatrachia</taxon>
        <taxon>Ranoidea</taxon>
        <taxon>Ranidae</taxon>
        <taxon>Aquarana</taxon>
    </lineage>
</organism>
<dbReference type="InterPro" id="IPR015425">
    <property type="entry name" value="FH2_Formin"/>
</dbReference>
<dbReference type="InterPro" id="IPR051412">
    <property type="entry name" value="Formin_Homology_Diaphanous_sf"/>
</dbReference>
<dbReference type="Proteomes" id="UP000228934">
    <property type="component" value="Unassembled WGS sequence"/>
</dbReference>
<dbReference type="PANTHER" id="PTHR45691">
    <property type="entry name" value="PROTEIN DIAPHANOUS"/>
    <property type="match status" value="1"/>
</dbReference>